<accession>A0ABM7FD53</accession>
<keyword evidence="2" id="KW-1185">Reference proteome</keyword>
<proteinExistence type="predicted"/>
<protein>
    <recommendedName>
        <fullName evidence="3">Secreted protein</fullName>
    </recommendedName>
</protein>
<dbReference type="Proteomes" id="UP001321542">
    <property type="component" value="Chromosome"/>
</dbReference>
<gene>
    <name evidence="1" type="ORF">SGFS_051430</name>
</gene>
<evidence type="ECO:0008006" key="3">
    <source>
        <dbReference type="Google" id="ProtNLM"/>
    </source>
</evidence>
<evidence type="ECO:0000313" key="1">
    <source>
        <dbReference type="EMBL" id="BBC33849.1"/>
    </source>
</evidence>
<evidence type="ECO:0000313" key="2">
    <source>
        <dbReference type="Proteomes" id="UP001321542"/>
    </source>
</evidence>
<dbReference type="EMBL" id="AP018448">
    <property type="protein sequence ID" value="BBC33849.1"/>
    <property type="molecule type" value="Genomic_DNA"/>
</dbReference>
<name>A0ABM7FD53_9ACTN</name>
<reference evidence="1 2" key="2">
    <citation type="journal article" date="2023" name="ChemBioChem">
        <title>Acyltransferase Domain Exchange between Two Independent Type I Polyketide Synthases in the Same Producer Strain of Macrolide Antibiotics.</title>
        <authorList>
            <person name="Kudo F."/>
            <person name="Kishikawa K."/>
            <person name="Tsuboi K."/>
            <person name="Kido T."/>
            <person name="Usui T."/>
            <person name="Hashimoto J."/>
            <person name="Shin-Ya K."/>
            <person name="Miyanaga A."/>
            <person name="Eguchi T."/>
        </authorList>
    </citation>
    <scope>NUCLEOTIDE SEQUENCE [LARGE SCALE GENOMIC DNA]</scope>
    <source>
        <strain evidence="1 2">A-8890</strain>
    </source>
</reference>
<reference evidence="1 2" key="1">
    <citation type="journal article" date="2010" name="ChemBioChem">
        <title>Cloning and characterization of the biosynthetic gene cluster of 16-membered macrolide antibiotic FD-891: involvement of a dual functional cytochrome P450 monooxygenase catalyzing epoxidation and hydroxylation.</title>
        <authorList>
            <person name="Kudo F."/>
            <person name="Motegi A."/>
            <person name="Mizoue K."/>
            <person name="Eguchi T."/>
        </authorList>
    </citation>
    <scope>NUCLEOTIDE SEQUENCE [LARGE SCALE GENOMIC DNA]</scope>
    <source>
        <strain evidence="1 2">A-8890</strain>
    </source>
</reference>
<sequence>MRVGRLMVKLQMSRLPCVTGPWGAAAAVPPTPPTPPTRTSEATKVALVNKRRIIITSQKRTFGTTVRFGHTGRIPTRSPHADLTIGEHTANTRPHVHLPCLQ</sequence>
<organism evidence="1 2">
    <name type="scientific">Streptomyces graminofaciens</name>
    <dbReference type="NCBI Taxonomy" id="68212"/>
    <lineage>
        <taxon>Bacteria</taxon>
        <taxon>Bacillati</taxon>
        <taxon>Actinomycetota</taxon>
        <taxon>Actinomycetes</taxon>
        <taxon>Kitasatosporales</taxon>
        <taxon>Streptomycetaceae</taxon>
        <taxon>Streptomyces</taxon>
    </lineage>
</organism>